<gene>
    <name evidence="7" type="ORF">FOZ62_012687</name>
</gene>
<protein>
    <recommendedName>
        <fullName evidence="6">Sugar phosphate transporter domain-containing protein</fullName>
    </recommendedName>
</protein>
<evidence type="ECO:0000256" key="1">
    <source>
        <dbReference type="ARBA" id="ARBA00004141"/>
    </source>
</evidence>
<dbReference type="InterPro" id="IPR050186">
    <property type="entry name" value="TPT_transporter"/>
</dbReference>
<feature type="transmembrane region" description="Helical" evidence="5">
    <location>
        <begin position="71"/>
        <end position="91"/>
    </location>
</feature>
<dbReference type="Pfam" id="PF03151">
    <property type="entry name" value="TPT"/>
    <property type="match status" value="1"/>
</dbReference>
<feature type="transmembrane region" description="Helical" evidence="5">
    <location>
        <begin position="130"/>
        <end position="149"/>
    </location>
</feature>
<feature type="transmembrane region" description="Helical" evidence="5">
    <location>
        <begin position="12"/>
        <end position="33"/>
    </location>
</feature>
<keyword evidence="2 5" id="KW-0812">Transmembrane</keyword>
<reference evidence="7 8" key="1">
    <citation type="submission" date="2020-04" db="EMBL/GenBank/DDBJ databases">
        <title>Perkinsus olseni comparative genomics.</title>
        <authorList>
            <person name="Bogema D.R."/>
        </authorList>
    </citation>
    <scope>NUCLEOTIDE SEQUENCE [LARGE SCALE GENOMIC DNA]</scope>
    <source>
        <strain evidence="7">ATCC PRA-205</strain>
    </source>
</reference>
<dbReference type="Proteomes" id="UP000574390">
    <property type="component" value="Unassembled WGS sequence"/>
</dbReference>
<keyword evidence="4 5" id="KW-0472">Membrane</keyword>
<feature type="transmembrane region" description="Helical" evidence="5">
    <location>
        <begin position="216"/>
        <end position="242"/>
    </location>
</feature>
<feature type="domain" description="Sugar phosphate transporter" evidence="6">
    <location>
        <begin position="19"/>
        <end position="287"/>
    </location>
</feature>
<evidence type="ECO:0000259" key="6">
    <source>
        <dbReference type="Pfam" id="PF03151"/>
    </source>
</evidence>
<evidence type="ECO:0000313" key="8">
    <source>
        <dbReference type="Proteomes" id="UP000574390"/>
    </source>
</evidence>
<feature type="transmembrane region" description="Helical" evidence="5">
    <location>
        <begin position="103"/>
        <end position="123"/>
    </location>
</feature>
<accession>A0A7J6T7Y9</accession>
<comment type="subcellular location">
    <subcellularLocation>
        <location evidence="1">Membrane</location>
        <topology evidence="1">Multi-pass membrane protein</topology>
    </subcellularLocation>
</comment>
<organism evidence="7 8">
    <name type="scientific">Perkinsus olseni</name>
    <name type="common">Perkinsus atlanticus</name>
    <dbReference type="NCBI Taxonomy" id="32597"/>
    <lineage>
        <taxon>Eukaryota</taxon>
        <taxon>Sar</taxon>
        <taxon>Alveolata</taxon>
        <taxon>Perkinsozoa</taxon>
        <taxon>Perkinsea</taxon>
        <taxon>Perkinsida</taxon>
        <taxon>Perkinsidae</taxon>
        <taxon>Perkinsus</taxon>
    </lineage>
</organism>
<evidence type="ECO:0000313" key="7">
    <source>
        <dbReference type="EMBL" id="KAF4741379.1"/>
    </source>
</evidence>
<comment type="caution">
    <text evidence="7">The sequence shown here is derived from an EMBL/GenBank/DDBJ whole genome shotgun (WGS) entry which is preliminary data.</text>
</comment>
<keyword evidence="3 5" id="KW-1133">Transmembrane helix</keyword>
<evidence type="ECO:0000256" key="5">
    <source>
        <dbReference type="SAM" id="Phobius"/>
    </source>
</evidence>
<feature type="transmembrane region" description="Helical" evidence="5">
    <location>
        <begin position="155"/>
        <end position="173"/>
    </location>
</feature>
<name>A0A7J6T7Y9_PEROL</name>
<feature type="transmembrane region" description="Helical" evidence="5">
    <location>
        <begin position="39"/>
        <end position="59"/>
    </location>
</feature>
<feature type="transmembrane region" description="Helical" evidence="5">
    <location>
        <begin position="185"/>
        <end position="204"/>
    </location>
</feature>
<dbReference type="PANTHER" id="PTHR11132">
    <property type="entry name" value="SOLUTE CARRIER FAMILY 35"/>
    <property type="match status" value="1"/>
</dbReference>
<proteinExistence type="predicted"/>
<dbReference type="GO" id="GO:0016020">
    <property type="term" value="C:membrane"/>
    <property type="evidence" value="ECO:0007669"/>
    <property type="project" value="UniProtKB-SubCell"/>
</dbReference>
<evidence type="ECO:0000256" key="3">
    <source>
        <dbReference type="ARBA" id="ARBA00022989"/>
    </source>
</evidence>
<feature type="transmembrane region" description="Helical" evidence="5">
    <location>
        <begin position="249"/>
        <end position="268"/>
    </location>
</feature>
<sequence>MATPKSSLRYRSTVMLIHYIGSLSLAWINKLAFIEGFKWASLLTALSNLFIFATFELAIRRRLIIGGEPLPLVKVLPISVAFCGFVIFNNFSLDYNDPGVYELTKVLVTPAILLVQNLLYSIAVPPGQGLTLFAMVIGMVLATVSSFNFNLLGSLWGLLSVACAALYQVLVCVTPKQAQCRPLQLLHRQSLVTALLLFMVIPLLEDVSEILEYTPSLSALSLVLISCVISLVVNATIFVILIEVSPLSYNVLCNAEVCLVLSIGYLIFGDPLTIKSLVGVSVASLSVAWFTRLKLEGIIFNRYDPVGKIDWTGLSAPKIDPFDRELDGGTHGI</sequence>
<evidence type="ECO:0000256" key="4">
    <source>
        <dbReference type="ARBA" id="ARBA00023136"/>
    </source>
</evidence>
<dbReference type="EMBL" id="JABANM010009157">
    <property type="protein sequence ID" value="KAF4741379.1"/>
    <property type="molecule type" value="Genomic_DNA"/>
</dbReference>
<dbReference type="AlphaFoldDB" id="A0A7J6T7Y9"/>
<dbReference type="InterPro" id="IPR004853">
    <property type="entry name" value="Sugar_P_trans_dom"/>
</dbReference>
<evidence type="ECO:0000256" key="2">
    <source>
        <dbReference type="ARBA" id="ARBA00022692"/>
    </source>
</evidence>